<dbReference type="EMBL" id="CALTRL010001909">
    <property type="protein sequence ID" value="CAH7674139.1"/>
    <property type="molecule type" value="Genomic_DNA"/>
</dbReference>
<feature type="region of interest" description="Disordered" evidence="1">
    <location>
        <begin position="363"/>
        <end position="405"/>
    </location>
</feature>
<evidence type="ECO:0000313" key="4">
    <source>
        <dbReference type="Proteomes" id="UP001153365"/>
    </source>
</evidence>
<evidence type="ECO:0000256" key="1">
    <source>
        <dbReference type="SAM" id="MobiDB-lite"/>
    </source>
</evidence>
<dbReference type="Proteomes" id="UP001153365">
    <property type="component" value="Unassembled WGS sequence"/>
</dbReference>
<comment type="caution">
    <text evidence="3">The sequence shown here is derived from an EMBL/GenBank/DDBJ whole genome shotgun (WGS) entry which is preliminary data.</text>
</comment>
<keyword evidence="4" id="KW-1185">Reference proteome</keyword>
<accession>A0AAV0AXM5</accession>
<name>A0AAV0AXM5_PHAPC</name>
<evidence type="ECO:0000256" key="2">
    <source>
        <dbReference type="SAM" id="SignalP"/>
    </source>
</evidence>
<feature type="region of interest" description="Disordered" evidence="1">
    <location>
        <begin position="156"/>
        <end position="180"/>
    </location>
</feature>
<dbReference type="AlphaFoldDB" id="A0AAV0AXM5"/>
<evidence type="ECO:0000313" key="3">
    <source>
        <dbReference type="EMBL" id="CAH7674139.1"/>
    </source>
</evidence>
<proteinExistence type="predicted"/>
<sequence>MQLSVFIWAAALLKKTEASGGSAMLLKEKSGISSLKDTNAILGDANVDGGVKSREMAKVSFYVSNTIGNLKGQQLIDASKDVDEIMSRMVMIANGILSDSPEKQALGLIAIESLEEIKNNFSKFPSNMKILVGEQLHDLQAVKASRLKELDELKQSESLATSGKESVLPKQEETHTGNKASASLIESEFPGFAVLSKGGYKLEPQYLHLPLPQAMHNQKPAVKFEKLPQHQEKLLQSFGVQTEKTPEPQVKTKQAFGLQSQILPEPRLKIKQAFEIQPQKLPEPQANTKQTSGLQPQKLPEPQVKAKQVLGVQPQKLPVPQVKTKQAIEAQPQKLPEPQVKLKQVYGGQPQILPEPQVKLKQVNGGHPNILPEPQVKPKQVYGGQPQILPVPQEDPSKGLNKKLH</sequence>
<organism evidence="3 4">
    <name type="scientific">Phakopsora pachyrhizi</name>
    <name type="common">Asian soybean rust disease fungus</name>
    <dbReference type="NCBI Taxonomy" id="170000"/>
    <lineage>
        <taxon>Eukaryota</taxon>
        <taxon>Fungi</taxon>
        <taxon>Dikarya</taxon>
        <taxon>Basidiomycota</taxon>
        <taxon>Pucciniomycotina</taxon>
        <taxon>Pucciniomycetes</taxon>
        <taxon>Pucciniales</taxon>
        <taxon>Phakopsoraceae</taxon>
        <taxon>Phakopsora</taxon>
    </lineage>
</organism>
<feature type="region of interest" description="Disordered" evidence="1">
    <location>
        <begin position="279"/>
        <end position="299"/>
    </location>
</feature>
<protein>
    <submittedName>
        <fullName evidence="3">Expressed protein</fullName>
    </submittedName>
</protein>
<feature type="signal peptide" evidence="2">
    <location>
        <begin position="1"/>
        <end position="18"/>
    </location>
</feature>
<keyword evidence="2" id="KW-0732">Signal</keyword>
<feature type="compositionally biased region" description="Polar residues" evidence="1">
    <location>
        <begin position="285"/>
        <end position="295"/>
    </location>
</feature>
<gene>
    <name evidence="3" type="ORF">PPACK8108_LOCUS9038</name>
</gene>
<reference evidence="3" key="1">
    <citation type="submission" date="2022-06" db="EMBL/GenBank/DDBJ databases">
        <authorList>
            <consortium name="SYNGENTA / RWTH Aachen University"/>
        </authorList>
    </citation>
    <scope>NUCLEOTIDE SEQUENCE</scope>
</reference>
<feature type="chain" id="PRO_5043684397" evidence="2">
    <location>
        <begin position="19"/>
        <end position="405"/>
    </location>
</feature>